<sequence>MRQRWGRWGNTARVIQLSVETGMGEEGEGWFEKTLSIA</sequence>
<name>T2JXY3_CROWT</name>
<gene>
    <name evidence="1" type="ORF">CWATWH0402_5903</name>
</gene>
<organism evidence="1 2">
    <name type="scientific">Crocosphaera watsonii WH 0402</name>
    <dbReference type="NCBI Taxonomy" id="1284629"/>
    <lineage>
        <taxon>Bacteria</taxon>
        <taxon>Bacillati</taxon>
        <taxon>Cyanobacteriota</taxon>
        <taxon>Cyanophyceae</taxon>
        <taxon>Oscillatoriophycideae</taxon>
        <taxon>Chroococcales</taxon>
        <taxon>Aphanothecaceae</taxon>
        <taxon>Crocosphaera</taxon>
    </lineage>
</organism>
<proteinExistence type="predicted"/>
<evidence type="ECO:0000313" key="1">
    <source>
        <dbReference type="EMBL" id="CCQ69502.1"/>
    </source>
</evidence>
<evidence type="ECO:0000313" key="2">
    <source>
        <dbReference type="Proteomes" id="UP000018130"/>
    </source>
</evidence>
<dbReference type="AlphaFoldDB" id="T2JXY3"/>
<accession>T2JXY3</accession>
<reference evidence="1 2" key="1">
    <citation type="submission" date="2013-01" db="EMBL/GenBank/DDBJ databases">
        <authorList>
            <person name="Bench S."/>
        </authorList>
    </citation>
    <scope>NUCLEOTIDE SEQUENCE [LARGE SCALE GENOMIC DNA]</scope>
    <source>
        <strain evidence="1 2">WH 0402</strain>
    </source>
</reference>
<reference evidence="1 2" key="2">
    <citation type="submission" date="2013-09" db="EMBL/GenBank/DDBJ databases">
        <title>Whole genome comparison of six Crocosphaera watsonii strains with differing phenotypes.</title>
        <authorList>
            <person name="Bench S.R."/>
            <person name="Heller P."/>
            <person name="Frank I."/>
            <person name="Arciniega M."/>
            <person name="Shilova I.N."/>
            <person name="Zehr J.P."/>
        </authorList>
    </citation>
    <scope>NUCLEOTIDE SEQUENCE [LARGE SCALE GENOMIC DNA]</scope>
    <source>
        <strain evidence="1 2">WH 0402</strain>
    </source>
</reference>
<dbReference type="Proteomes" id="UP000018130">
    <property type="component" value="Unassembled WGS sequence"/>
</dbReference>
<protein>
    <submittedName>
        <fullName evidence="1">Uncharacterized protein</fullName>
    </submittedName>
</protein>
<comment type="caution">
    <text evidence="1">The sequence shown here is derived from an EMBL/GenBank/DDBJ whole genome shotgun (WGS) entry which is preliminary data.</text>
</comment>
<dbReference type="EMBL" id="CAQN01000989">
    <property type="protein sequence ID" value="CCQ69502.1"/>
    <property type="molecule type" value="Genomic_DNA"/>
</dbReference>